<organism evidence="2 3">
    <name type="scientific">Nocardia goodfellowii</name>
    <dbReference type="NCBI Taxonomy" id="882446"/>
    <lineage>
        <taxon>Bacteria</taxon>
        <taxon>Bacillati</taxon>
        <taxon>Actinomycetota</taxon>
        <taxon>Actinomycetes</taxon>
        <taxon>Mycobacteriales</taxon>
        <taxon>Nocardiaceae</taxon>
        <taxon>Nocardia</taxon>
    </lineage>
</organism>
<keyword evidence="3" id="KW-1185">Reference proteome</keyword>
<evidence type="ECO:0000313" key="2">
    <source>
        <dbReference type="EMBL" id="MBP2190278.1"/>
    </source>
</evidence>
<dbReference type="PANTHER" id="PTHR43433:SF5">
    <property type="entry name" value="AB HYDROLASE-1 DOMAIN-CONTAINING PROTEIN"/>
    <property type="match status" value="1"/>
</dbReference>
<dbReference type="EMBL" id="JAGGMR010000001">
    <property type="protein sequence ID" value="MBP2190278.1"/>
    <property type="molecule type" value="Genomic_DNA"/>
</dbReference>
<reference evidence="2 3" key="1">
    <citation type="submission" date="2021-03" db="EMBL/GenBank/DDBJ databases">
        <title>Sequencing the genomes of 1000 actinobacteria strains.</title>
        <authorList>
            <person name="Klenk H.-P."/>
        </authorList>
    </citation>
    <scope>NUCLEOTIDE SEQUENCE [LARGE SCALE GENOMIC DNA]</scope>
    <source>
        <strain evidence="2 3">DSM 45516</strain>
    </source>
</reference>
<proteinExistence type="predicted"/>
<comment type="caution">
    <text evidence="2">The sequence shown here is derived from an EMBL/GenBank/DDBJ whole genome shotgun (WGS) entry which is preliminary data.</text>
</comment>
<dbReference type="InterPro" id="IPR000073">
    <property type="entry name" value="AB_hydrolase_1"/>
</dbReference>
<feature type="domain" description="AB hydrolase-1" evidence="1">
    <location>
        <begin position="45"/>
        <end position="263"/>
    </location>
</feature>
<gene>
    <name evidence="2" type="ORF">BJ987_003179</name>
</gene>
<dbReference type="Proteomes" id="UP001519325">
    <property type="component" value="Unassembled WGS sequence"/>
</dbReference>
<dbReference type="SUPFAM" id="SSF53474">
    <property type="entry name" value="alpha/beta-Hydrolases"/>
    <property type="match status" value="1"/>
</dbReference>
<name>A0ABS4QF08_9NOCA</name>
<evidence type="ECO:0000313" key="3">
    <source>
        <dbReference type="Proteomes" id="UP001519325"/>
    </source>
</evidence>
<dbReference type="Pfam" id="PF12697">
    <property type="entry name" value="Abhydrolase_6"/>
    <property type="match status" value="1"/>
</dbReference>
<dbReference type="Gene3D" id="3.40.50.1820">
    <property type="entry name" value="alpha/beta hydrolase"/>
    <property type="match status" value="1"/>
</dbReference>
<dbReference type="RefSeq" id="WP_209890180.1">
    <property type="nucleotide sequence ID" value="NZ_JAGGMR010000001.1"/>
</dbReference>
<protein>
    <submittedName>
        <fullName evidence="2">Pimeloyl-ACP methyl ester carboxylesterase</fullName>
    </submittedName>
</protein>
<dbReference type="InterPro" id="IPR050471">
    <property type="entry name" value="AB_hydrolase"/>
</dbReference>
<accession>A0ABS4QF08</accession>
<dbReference type="PRINTS" id="PR00111">
    <property type="entry name" value="ABHYDROLASE"/>
</dbReference>
<dbReference type="PANTHER" id="PTHR43433">
    <property type="entry name" value="HYDROLASE, ALPHA/BETA FOLD FAMILY PROTEIN"/>
    <property type="match status" value="1"/>
</dbReference>
<evidence type="ECO:0000259" key="1">
    <source>
        <dbReference type="Pfam" id="PF12697"/>
    </source>
</evidence>
<sequence>MTSKLDIHEGQFPNGLTYLSFGSGSPLIALPGSTAENGNLRGSARKFMVKPFLALGERHTVYVVNRRPGLAAGTTMSDITTDLAEALQGEFGEPVDALGYSTGGSVAQHLALEHPEIVRRLVVTSSAYTLSPSGRAAMRRFAELAAAGKRPATAWASIASTSRLGQRLMAGLLWLLDPMMRPADGDYTDAIRVIDAEDEWDIRERLAEIKAPTMVVGGDKDLAYPAQMFRDTADGIPGATLKLYEGRDHNSAIADSRFPDDVAGFLRG</sequence>
<dbReference type="InterPro" id="IPR029058">
    <property type="entry name" value="AB_hydrolase_fold"/>
</dbReference>